<dbReference type="Pfam" id="PF13692">
    <property type="entry name" value="Glyco_trans_1_4"/>
    <property type="match status" value="1"/>
</dbReference>
<evidence type="ECO:0000313" key="2">
    <source>
        <dbReference type="Proteomes" id="UP000215196"/>
    </source>
</evidence>
<dbReference type="Gene3D" id="3.40.50.2000">
    <property type="entry name" value="Glycogen Phosphorylase B"/>
    <property type="match status" value="1"/>
</dbReference>
<reference evidence="1 2" key="1">
    <citation type="submission" date="2017-06" db="EMBL/GenBank/DDBJ databases">
        <authorList>
            <consortium name="Pathogen Informatics"/>
        </authorList>
    </citation>
    <scope>NUCLEOTIDE SEQUENCE [LARGE SCALE GENOMIC DNA]</scope>
    <source>
        <strain evidence="1 2">NCTC13490</strain>
    </source>
</reference>
<organism evidence="1 2">
    <name type="scientific">Chryseobacterium taklimakanense</name>
    <dbReference type="NCBI Taxonomy" id="536441"/>
    <lineage>
        <taxon>Bacteria</taxon>
        <taxon>Pseudomonadati</taxon>
        <taxon>Bacteroidota</taxon>
        <taxon>Flavobacteriia</taxon>
        <taxon>Flavobacteriales</taxon>
        <taxon>Weeksellaceae</taxon>
        <taxon>Chryseobacterium group</taxon>
        <taxon>Chryseobacterium</taxon>
    </lineage>
</organism>
<dbReference type="SUPFAM" id="SSF53756">
    <property type="entry name" value="UDP-Glycosyltransferase/glycogen phosphorylase"/>
    <property type="match status" value="1"/>
</dbReference>
<dbReference type="Proteomes" id="UP000215196">
    <property type="component" value="Chromosome 1"/>
</dbReference>
<dbReference type="RefSeq" id="WP_095073719.1">
    <property type="nucleotide sequence ID" value="NZ_LT906465.1"/>
</dbReference>
<protein>
    <submittedName>
        <fullName evidence="1">Uncharacterized protein conserved in bacteria</fullName>
    </submittedName>
</protein>
<evidence type="ECO:0000313" key="1">
    <source>
        <dbReference type="EMBL" id="SNV50900.1"/>
    </source>
</evidence>
<proteinExistence type="predicted"/>
<keyword evidence="2" id="KW-1185">Reference proteome</keyword>
<dbReference type="EMBL" id="LT906465">
    <property type="protein sequence ID" value="SNV50900.1"/>
    <property type="molecule type" value="Genomic_DNA"/>
</dbReference>
<dbReference type="AlphaFoldDB" id="A0A239XWY2"/>
<sequence length="404" mass="46712">MKHVVIIGTVIPEPNSTAAGKRMLQLIDFFQSENYKVTFLSAASISEFSFDLNSIGVDLHNILLNDSSFEILIKDLNPNVVIFDRFTTEEQFGWKVSEMCPEAVRILDTEDLHFLRKARENSFKQNKIAEDKDLISDVFKRETASILRCDLSLIISEFEMKLLTEKFKINETILHYLPLFAEIKPAERSFYERKNFVSIGNFLHEPNWQTVLKLKKIWPEIRKKLPEAEMHIYGAYVTEKARQLHNGKDKFMIKGRAESVEKIFENARLLLAPIPFGAGIKGKLLDSMVNGLPSVTSTIGAEGMNGNMDWNGHITDDDSDFVKKAVDLYSNENEWKKAQQNGYKIIESRFKKENFLPSFSEKIKDLLENTDEHRQRNFLGQILQHHTLLSSKYLGKWIEEKNRN</sequence>
<gene>
    <name evidence="1" type="ORF">SAMEA4412677_02528</name>
</gene>
<name>A0A239XWY2_9FLAO</name>
<accession>A0A239XWY2</accession>
<dbReference type="KEGG" id="ctak:4412677_02528"/>